<dbReference type="Proteomes" id="UP001374535">
    <property type="component" value="Chromosome 6"/>
</dbReference>
<dbReference type="GO" id="GO:0005743">
    <property type="term" value="C:mitochondrial inner membrane"/>
    <property type="evidence" value="ECO:0007669"/>
    <property type="project" value="UniProtKB-SubCell"/>
</dbReference>
<accession>A0AAQ3RUF2</accession>
<evidence type="ECO:0000256" key="1">
    <source>
        <dbReference type="ARBA" id="ARBA00004434"/>
    </source>
</evidence>
<comment type="subcellular location">
    <subcellularLocation>
        <location evidence="1">Mitochondrion inner membrane</location>
        <topology evidence="1">Single-pass membrane protein</topology>
    </subcellularLocation>
</comment>
<evidence type="ECO:0000313" key="9">
    <source>
        <dbReference type="EMBL" id="WVZ08244.1"/>
    </source>
</evidence>
<evidence type="ECO:0000256" key="2">
    <source>
        <dbReference type="ARBA" id="ARBA00022692"/>
    </source>
</evidence>
<dbReference type="Pfam" id="PF14990">
    <property type="entry name" value="DUF4516"/>
    <property type="match status" value="1"/>
</dbReference>
<dbReference type="EMBL" id="CP144695">
    <property type="protein sequence ID" value="WVZ08244.1"/>
    <property type="molecule type" value="Genomic_DNA"/>
</dbReference>
<feature type="region of interest" description="Disordered" evidence="8">
    <location>
        <begin position="18"/>
        <end position="37"/>
    </location>
</feature>
<evidence type="ECO:0000256" key="5">
    <source>
        <dbReference type="ARBA" id="ARBA00023128"/>
    </source>
</evidence>
<dbReference type="PANTHER" id="PTHR28492:SF1">
    <property type="entry name" value="UBIQUINOL-CYTOCHROME-C REDUCTASE COMPLEX ASSEMBLY FACTOR 6"/>
    <property type="match status" value="1"/>
</dbReference>
<evidence type="ECO:0000256" key="6">
    <source>
        <dbReference type="ARBA" id="ARBA00023136"/>
    </source>
</evidence>
<evidence type="ECO:0000256" key="7">
    <source>
        <dbReference type="ARBA" id="ARBA00044944"/>
    </source>
</evidence>
<evidence type="ECO:0000256" key="8">
    <source>
        <dbReference type="SAM" id="MobiDB-lite"/>
    </source>
</evidence>
<reference evidence="9 10" key="1">
    <citation type="journal article" date="2023" name="Life. Sci Alliance">
        <title>Evolutionary insights into 3D genome organization and epigenetic landscape of Vigna mungo.</title>
        <authorList>
            <person name="Junaid A."/>
            <person name="Singh B."/>
            <person name="Bhatia S."/>
        </authorList>
    </citation>
    <scope>NUCLEOTIDE SEQUENCE [LARGE SCALE GENOMIC DNA]</scope>
    <source>
        <strain evidence="9">Urdbean</strain>
    </source>
</reference>
<keyword evidence="6" id="KW-0472">Membrane</keyword>
<evidence type="ECO:0000256" key="3">
    <source>
        <dbReference type="ARBA" id="ARBA00022792"/>
    </source>
</evidence>
<comment type="similarity">
    <text evidence="7">Belongs to the UQCC6 family.</text>
</comment>
<dbReference type="InterPro" id="IPR027858">
    <property type="entry name" value="BRAWNIN"/>
</dbReference>
<organism evidence="9 10">
    <name type="scientific">Vigna mungo</name>
    <name type="common">Black gram</name>
    <name type="synonym">Phaseolus mungo</name>
    <dbReference type="NCBI Taxonomy" id="3915"/>
    <lineage>
        <taxon>Eukaryota</taxon>
        <taxon>Viridiplantae</taxon>
        <taxon>Streptophyta</taxon>
        <taxon>Embryophyta</taxon>
        <taxon>Tracheophyta</taxon>
        <taxon>Spermatophyta</taxon>
        <taxon>Magnoliopsida</taxon>
        <taxon>eudicotyledons</taxon>
        <taxon>Gunneridae</taxon>
        <taxon>Pentapetalae</taxon>
        <taxon>rosids</taxon>
        <taxon>fabids</taxon>
        <taxon>Fabales</taxon>
        <taxon>Fabaceae</taxon>
        <taxon>Papilionoideae</taxon>
        <taxon>50 kb inversion clade</taxon>
        <taxon>NPAAA clade</taxon>
        <taxon>indigoferoid/millettioid clade</taxon>
        <taxon>Phaseoleae</taxon>
        <taxon>Vigna</taxon>
    </lineage>
</organism>
<evidence type="ECO:0000313" key="10">
    <source>
        <dbReference type="Proteomes" id="UP001374535"/>
    </source>
</evidence>
<name>A0AAQ3RUF2_VIGMU</name>
<keyword evidence="10" id="KW-1185">Reference proteome</keyword>
<sequence length="183" mass="20490">MKIVFEKPHLKIFHGSVPAEHSGKLPATTDPGQHREGRSTKEVFRLPIYVSEYLKVLRDPSFGDTRGQKYFVRMNRKFGGGRQPTGTPSLAWSCVVVVFSLLAGASVVHNIYKPNLQLFNLQSTLRPGINGGFALRITEMYKYASAMFSIFERTMDDTSSAQREIMDLSLKPATTLNGYNILS</sequence>
<keyword evidence="2" id="KW-0812">Transmembrane</keyword>
<keyword evidence="5" id="KW-0496">Mitochondrion</keyword>
<keyword evidence="3" id="KW-0999">Mitochondrion inner membrane</keyword>
<dbReference type="PANTHER" id="PTHR28492">
    <property type="entry name" value="HYPOTHETICAL PROTEIN LOC691921"/>
    <property type="match status" value="1"/>
</dbReference>
<dbReference type="AlphaFoldDB" id="A0AAQ3RUF2"/>
<evidence type="ECO:0000256" key="4">
    <source>
        <dbReference type="ARBA" id="ARBA00022989"/>
    </source>
</evidence>
<proteinExistence type="inferred from homology"/>
<keyword evidence="4" id="KW-1133">Transmembrane helix</keyword>
<dbReference type="GO" id="GO:0034551">
    <property type="term" value="P:mitochondrial respiratory chain complex III assembly"/>
    <property type="evidence" value="ECO:0007669"/>
    <property type="project" value="InterPro"/>
</dbReference>
<gene>
    <name evidence="9" type="ORF">V8G54_021590</name>
</gene>
<protein>
    <submittedName>
        <fullName evidence="9">Uncharacterized protein</fullName>
    </submittedName>
</protein>